<keyword evidence="2 5" id="KW-0479">Metal-binding</keyword>
<evidence type="ECO:0000256" key="1">
    <source>
        <dbReference type="ARBA" id="ARBA00008056"/>
    </source>
</evidence>
<keyword evidence="4 5" id="KW-0408">Iron</keyword>
<dbReference type="SUPFAM" id="SSF51197">
    <property type="entry name" value="Clavaminate synthase-like"/>
    <property type="match status" value="1"/>
</dbReference>
<keyword evidence="5" id="KW-0560">Oxidoreductase</keyword>
<feature type="domain" description="Fe2OG dioxygenase" evidence="6">
    <location>
        <begin position="156"/>
        <end position="257"/>
    </location>
</feature>
<dbReference type="InterPro" id="IPR050295">
    <property type="entry name" value="Plant_2OG-oxidoreductases"/>
</dbReference>
<dbReference type="GO" id="GO:0031418">
    <property type="term" value="F:L-ascorbic acid binding"/>
    <property type="evidence" value="ECO:0007669"/>
    <property type="project" value="UniProtKB-KW"/>
</dbReference>
<name>A0AAN9FC16_CLITE</name>
<dbReference type="GO" id="GO:0016491">
    <property type="term" value="F:oxidoreductase activity"/>
    <property type="evidence" value="ECO:0007669"/>
    <property type="project" value="UniProtKB-KW"/>
</dbReference>
<dbReference type="PROSITE" id="PS51471">
    <property type="entry name" value="FE2OG_OXY"/>
    <property type="match status" value="1"/>
</dbReference>
<accession>A0AAN9FC16</accession>
<evidence type="ECO:0000256" key="5">
    <source>
        <dbReference type="RuleBase" id="RU003682"/>
    </source>
</evidence>
<dbReference type="AlphaFoldDB" id="A0AAN9FC16"/>
<dbReference type="EMBL" id="JAYKXN010000007">
    <property type="protein sequence ID" value="KAK7272615.1"/>
    <property type="molecule type" value="Genomic_DNA"/>
</dbReference>
<evidence type="ECO:0000256" key="2">
    <source>
        <dbReference type="ARBA" id="ARBA00022723"/>
    </source>
</evidence>
<dbReference type="InterPro" id="IPR005123">
    <property type="entry name" value="Oxoglu/Fe-dep_dioxygenase_dom"/>
</dbReference>
<evidence type="ECO:0000313" key="7">
    <source>
        <dbReference type="EMBL" id="KAK7272615.1"/>
    </source>
</evidence>
<keyword evidence="3" id="KW-0847">Vitamin C</keyword>
<dbReference type="Pfam" id="PF14226">
    <property type="entry name" value="DIOX_N"/>
    <property type="match status" value="1"/>
</dbReference>
<reference evidence="7 8" key="1">
    <citation type="submission" date="2024-01" db="EMBL/GenBank/DDBJ databases">
        <title>The genomes of 5 underutilized Papilionoideae crops provide insights into root nodulation and disease resistance.</title>
        <authorList>
            <person name="Yuan L."/>
        </authorList>
    </citation>
    <scope>NUCLEOTIDE SEQUENCE [LARGE SCALE GENOMIC DNA]</scope>
    <source>
        <strain evidence="7">LY-2023</strain>
        <tissue evidence="7">Leaf</tissue>
    </source>
</reference>
<gene>
    <name evidence="7" type="ORF">RJT34_29328</name>
</gene>
<dbReference type="InterPro" id="IPR044861">
    <property type="entry name" value="IPNS-like_FE2OG_OXY"/>
</dbReference>
<dbReference type="Proteomes" id="UP001359559">
    <property type="component" value="Unassembled WGS sequence"/>
</dbReference>
<keyword evidence="8" id="KW-1185">Reference proteome</keyword>
<dbReference type="Gene3D" id="2.60.120.330">
    <property type="entry name" value="B-lactam Antibiotic, Isopenicillin N Synthase, Chain"/>
    <property type="match status" value="2"/>
</dbReference>
<dbReference type="GO" id="GO:0046872">
    <property type="term" value="F:metal ion binding"/>
    <property type="evidence" value="ECO:0007669"/>
    <property type="project" value="UniProtKB-KW"/>
</dbReference>
<evidence type="ECO:0000313" key="8">
    <source>
        <dbReference type="Proteomes" id="UP001359559"/>
    </source>
</evidence>
<evidence type="ECO:0000256" key="3">
    <source>
        <dbReference type="ARBA" id="ARBA00022896"/>
    </source>
</evidence>
<comment type="caution">
    <text evidence="7">The sequence shown here is derived from an EMBL/GenBank/DDBJ whole genome shotgun (WGS) entry which is preliminary data.</text>
</comment>
<evidence type="ECO:0000256" key="4">
    <source>
        <dbReference type="ARBA" id="ARBA00023004"/>
    </source>
</evidence>
<evidence type="ECO:0000259" key="6">
    <source>
        <dbReference type="PROSITE" id="PS51471"/>
    </source>
</evidence>
<proteinExistence type="inferred from homology"/>
<protein>
    <recommendedName>
        <fullName evidence="6">Fe2OG dioxygenase domain-containing protein</fullName>
    </recommendedName>
</protein>
<dbReference type="InterPro" id="IPR027443">
    <property type="entry name" value="IPNS-like_sf"/>
</dbReference>
<sequence>MNFGSSLPVPSVQELAKENLAHVPPRYLHPHQQHFLISHVDGLFHGIPVVDMQNLLSEEAGNSELAKLHLACKEWGFFQLINHELDSNFLDKIKLEIRDFFNLAMSEKKKFWQSPQDVEGDTLECYSEQLNNIAMTIFGHVAKVLESKEIKELFEDGTQILRINYYPPCPEPEKVIGLTPHSDGAGLTILLQVNEVDGLQIRKDGLWVPVKPLPNAFIVNVGDVLEIITNGVYRSIEHRARVNSEKERISIAAFHSVRQDGVIGPAASLISEQKPAGFKRIGLAEYYRSRYARKLDGKSHLDAFKIEHQN</sequence>
<dbReference type="PANTHER" id="PTHR47991">
    <property type="entry name" value="OXOGLUTARATE/IRON-DEPENDENT DIOXYGENASE"/>
    <property type="match status" value="1"/>
</dbReference>
<comment type="similarity">
    <text evidence="1 5">Belongs to the iron/ascorbate-dependent oxidoreductase family.</text>
</comment>
<organism evidence="7 8">
    <name type="scientific">Clitoria ternatea</name>
    <name type="common">Butterfly pea</name>
    <dbReference type="NCBI Taxonomy" id="43366"/>
    <lineage>
        <taxon>Eukaryota</taxon>
        <taxon>Viridiplantae</taxon>
        <taxon>Streptophyta</taxon>
        <taxon>Embryophyta</taxon>
        <taxon>Tracheophyta</taxon>
        <taxon>Spermatophyta</taxon>
        <taxon>Magnoliopsida</taxon>
        <taxon>eudicotyledons</taxon>
        <taxon>Gunneridae</taxon>
        <taxon>Pentapetalae</taxon>
        <taxon>rosids</taxon>
        <taxon>fabids</taxon>
        <taxon>Fabales</taxon>
        <taxon>Fabaceae</taxon>
        <taxon>Papilionoideae</taxon>
        <taxon>50 kb inversion clade</taxon>
        <taxon>NPAAA clade</taxon>
        <taxon>indigoferoid/millettioid clade</taxon>
        <taxon>Phaseoleae</taxon>
        <taxon>Clitoria</taxon>
    </lineage>
</organism>
<dbReference type="InterPro" id="IPR026992">
    <property type="entry name" value="DIOX_N"/>
</dbReference>
<dbReference type="Pfam" id="PF03171">
    <property type="entry name" value="2OG-FeII_Oxy"/>
    <property type="match status" value="1"/>
</dbReference>